<dbReference type="EMBL" id="JWZT01001424">
    <property type="protein sequence ID" value="KII72062.1"/>
    <property type="molecule type" value="Genomic_DNA"/>
</dbReference>
<comment type="caution">
    <text evidence="1">The sequence shown here is derived from an EMBL/GenBank/DDBJ whole genome shotgun (WGS) entry which is preliminary data.</text>
</comment>
<dbReference type="GO" id="GO:0007160">
    <property type="term" value="P:cell-matrix adhesion"/>
    <property type="evidence" value="ECO:0007669"/>
    <property type="project" value="TreeGrafter"/>
</dbReference>
<dbReference type="GO" id="GO:0033627">
    <property type="term" value="P:cell adhesion mediated by integrin"/>
    <property type="evidence" value="ECO:0007669"/>
    <property type="project" value="TreeGrafter"/>
</dbReference>
<dbReference type="GO" id="GO:0009897">
    <property type="term" value="C:external side of plasma membrane"/>
    <property type="evidence" value="ECO:0007669"/>
    <property type="project" value="TreeGrafter"/>
</dbReference>
<sequence>MIDWIPTIGFDIGILFTVKTVRTNKDDAGSEVAVPEDRNTDDAKTEALVVATNDDDDQKGKLFIYKFPLANEQATPHLTITDDDWQPFANFGNKIIIMDINKDEKNDLLVTAPTSKWNDLPEVGHVHIFINTGSDPFSTSKSFIIRGEPIAHSFFGWNAESAGDLDGDGVNGENFYLKFISVQTK</sequence>
<organism evidence="1 2">
    <name type="scientific">Thelohanellus kitauei</name>
    <name type="common">Myxosporean</name>
    <dbReference type="NCBI Taxonomy" id="669202"/>
    <lineage>
        <taxon>Eukaryota</taxon>
        <taxon>Metazoa</taxon>
        <taxon>Cnidaria</taxon>
        <taxon>Myxozoa</taxon>
        <taxon>Myxosporea</taxon>
        <taxon>Bivalvulida</taxon>
        <taxon>Platysporina</taxon>
        <taxon>Myxobolidae</taxon>
        <taxon>Thelohanellus</taxon>
    </lineage>
</organism>
<dbReference type="GO" id="GO:0098609">
    <property type="term" value="P:cell-cell adhesion"/>
    <property type="evidence" value="ECO:0007669"/>
    <property type="project" value="TreeGrafter"/>
</dbReference>
<dbReference type="PANTHER" id="PTHR23220:SF122">
    <property type="entry name" value="INTEGRIN ALPHA-PS1"/>
    <property type="match status" value="1"/>
</dbReference>
<keyword evidence="2" id="KW-1185">Reference proteome</keyword>
<reference evidence="1 2" key="1">
    <citation type="journal article" date="2014" name="Genome Biol. Evol.">
        <title>The genome of the myxosporean Thelohanellus kitauei shows adaptations to nutrient acquisition within its fish host.</title>
        <authorList>
            <person name="Yang Y."/>
            <person name="Xiong J."/>
            <person name="Zhou Z."/>
            <person name="Huo F."/>
            <person name="Miao W."/>
            <person name="Ran C."/>
            <person name="Liu Y."/>
            <person name="Zhang J."/>
            <person name="Feng J."/>
            <person name="Wang M."/>
            <person name="Wang M."/>
            <person name="Wang L."/>
            <person name="Yao B."/>
        </authorList>
    </citation>
    <scope>NUCLEOTIDE SEQUENCE [LARGE SCALE GENOMIC DNA]</scope>
    <source>
        <strain evidence="1">Wuqing</strain>
    </source>
</reference>
<name>A0A0C2NDL9_THEKT</name>
<dbReference type="Gene3D" id="2.130.10.130">
    <property type="entry name" value="Integrin alpha, N-terminal"/>
    <property type="match status" value="1"/>
</dbReference>
<accession>A0A0C2NDL9</accession>
<evidence type="ECO:0000313" key="1">
    <source>
        <dbReference type="EMBL" id="KII72062.1"/>
    </source>
</evidence>
<dbReference type="SUPFAM" id="SSF69318">
    <property type="entry name" value="Integrin alpha N-terminal domain"/>
    <property type="match status" value="1"/>
</dbReference>
<dbReference type="AlphaFoldDB" id="A0A0C2NDL9"/>
<dbReference type="InterPro" id="IPR028994">
    <property type="entry name" value="Integrin_alpha_N"/>
</dbReference>
<dbReference type="Proteomes" id="UP000031668">
    <property type="component" value="Unassembled WGS sequence"/>
</dbReference>
<dbReference type="PANTHER" id="PTHR23220">
    <property type="entry name" value="INTEGRIN ALPHA"/>
    <property type="match status" value="1"/>
</dbReference>
<dbReference type="OrthoDB" id="5317514at2759"/>
<gene>
    <name evidence="1" type="ORF">RF11_10649</name>
</gene>
<dbReference type="GO" id="GO:0008305">
    <property type="term" value="C:integrin complex"/>
    <property type="evidence" value="ECO:0007669"/>
    <property type="project" value="TreeGrafter"/>
</dbReference>
<protein>
    <submittedName>
        <fullName evidence="1">Uncharacterized protein</fullName>
    </submittedName>
</protein>
<evidence type="ECO:0000313" key="2">
    <source>
        <dbReference type="Proteomes" id="UP000031668"/>
    </source>
</evidence>
<dbReference type="GO" id="GO:0007229">
    <property type="term" value="P:integrin-mediated signaling pathway"/>
    <property type="evidence" value="ECO:0007669"/>
    <property type="project" value="TreeGrafter"/>
</dbReference>
<dbReference type="GO" id="GO:0005178">
    <property type="term" value="F:integrin binding"/>
    <property type="evidence" value="ECO:0007669"/>
    <property type="project" value="TreeGrafter"/>
</dbReference>
<proteinExistence type="predicted"/>